<dbReference type="Proteomes" id="UP001497600">
    <property type="component" value="Chromosome A"/>
</dbReference>
<evidence type="ECO:0000256" key="2">
    <source>
        <dbReference type="ARBA" id="ARBA00022723"/>
    </source>
</evidence>
<evidence type="ECO:0000256" key="8">
    <source>
        <dbReference type="SAM" id="MobiDB-lite"/>
    </source>
</evidence>
<feature type="compositionally biased region" description="Polar residues" evidence="8">
    <location>
        <begin position="127"/>
        <end position="190"/>
    </location>
</feature>
<proteinExistence type="predicted"/>
<dbReference type="InterPro" id="IPR007219">
    <property type="entry name" value="XnlR_reg_dom"/>
</dbReference>
<dbReference type="Gene3D" id="3.30.160.60">
    <property type="entry name" value="Classic Zinc Finger"/>
    <property type="match status" value="1"/>
</dbReference>
<dbReference type="Pfam" id="PF04082">
    <property type="entry name" value="Fungal_trans"/>
    <property type="match status" value="1"/>
</dbReference>
<dbReference type="InterPro" id="IPR051059">
    <property type="entry name" value="VerF-like"/>
</dbReference>
<dbReference type="InterPro" id="IPR013087">
    <property type="entry name" value="Znf_C2H2_type"/>
</dbReference>
<organism evidence="10 11">
    <name type="scientific">[Candida] anglica</name>
    <dbReference type="NCBI Taxonomy" id="148631"/>
    <lineage>
        <taxon>Eukaryota</taxon>
        <taxon>Fungi</taxon>
        <taxon>Dikarya</taxon>
        <taxon>Ascomycota</taxon>
        <taxon>Saccharomycotina</taxon>
        <taxon>Pichiomycetes</taxon>
        <taxon>Debaryomycetaceae</taxon>
        <taxon>Kurtzmaniella</taxon>
    </lineage>
</organism>
<keyword evidence="2" id="KW-0479">Metal-binding</keyword>
<keyword evidence="11" id="KW-1185">Reference proteome</keyword>
<keyword evidence="5" id="KW-0862">Zinc</keyword>
<keyword evidence="4 7" id="KW-0863">Zinc-finger</keyword>
<sequence>MPDKSSDKVNGSEGSTPYTVEKSNTDASGVKTGEGITVQAGSNKKKARVLGSFPCPDCSKVFTRSDHLSRHYLNHAPKEVFECDAVIEEFGGVARKCGRTFVRKDLKERHMKRHSELDGGATKRQRNNNSQTVKIVSQTERSNSISSQATIPESPFSQTQAHLQPSQQVLIQNSEVRPGNNSITPQATPSHNEKDSPQMVSLVYTQQATAATGTQNAQTSNAPYYYQNFNSNAPPTQNDILSWLFTDSPPNNMMNQANAQHAGQSINNHRFPTPQVRNGVIFDGHTPQISPAETPVPASLMFQNASPRQFTNGNNQLQPQSGNRQITQPMVSNAPAVNTQNVPPSVIPPPQGLNGSLVPPGSGLIGPNDNSLSPFYKSFSTTSLGRSMDQQLINSYGFQDVNIFSNSDNPLDEIFLKTLPENGIMSNFYSTQGNSYLPDQSATGNANFTFNMVGGSTASSSSPTTTTDSNSPRHYNNHPAPMKNITISMQERIADYAKRHNTQKNCQVFIDTLVLDGCLAAIPSLSREKIVQIFEDDGETTSFIPLEDRLSYYLSLYWALFHPQYSFIHKPTFDTRTCEPLLLLSMIIMGCNYSEFPVTVPHKLTPEFKFSLQVATPLRFMIFQHEDFKTPVKLWILQSLNILEWCEKNFLSRDMHERAHIHHGTTAQLLRRSPLLGGNPAAAKPKRRTNSGGNSTSAGEDESDPGEVVEKKSVDDSDFDLYMRWVESESMKRTTFMTFYMDIIDYIKFRHNPQILFFQLQLLHLPCDDTNLWESTEVVGSFKKIVKRQKKLQQQYGPLSGSSSRYTGVKFGESFLSALKKMLRPHSNGDHVPKSGLSPFTKKILFAGLLSIMYQMQQTEVQNTTSLLTGSDKIGGGVIGNGAATKNNMSSWKEILTKSFDNWNIDINEKCSLKQHKIGKTAFEHAVNTTQCQFPMYHLTQIIGISDLNQYDIAIFGGSPANMSVDATMKDHVIVQAKLNSMWSRYAVQKRKNISELINLKSVIHSYLLLWELMLLPEKGEAETPSNPEDSYLDWTASRDYYDSMYAVGVATLTLWSFAFTTCGLESQKFEEGLEQNENYDKLVKFSTESGHAYLYRVREEFTKYLRSDGLGEEYSIQPFQIQKSGKTPHEVLVKYTALLSRITDKQNISGLCFLVGSKLLKSQWEILRENAKLILNCGLRSIGKKTIICQDLFSNDWE</sequence>
<feature type="domain" description="C2H2-type" evidence="9">
    <location>
        <begin position="53"/>
        <end position="80"/>
    </location>
</feature>
<dbReference type="PROSITE" id="PS00028">
    <property type="entry name" value="ZINC_FINGER_C2H2_1"/>
    <property type="match status" value="1"/>
</dbReference>
<dbReference type="Pfam" id="PF00096">
    <property type="entry name" value="zf-C2H2"/>
    <property type="match status" value="1"/>
</dbReference>
<reference evidence="10 11" key="1">
    <citation type="submission" date="2024-01" db="EMBL/GenBank/DDBJ databases">
        <authorList>
            <consortium name="Genoscope - CEA"/>
            <person name="William W."/>
        </authorList>
    </citation>
    <scope>NUCLEOTIDE SEQUENCE [LARGE SCALE GENOMIC DNA]</scope>
    <source>
        <strain evidence="10 11">29B2s-10</strain>
    </source>
</reference>
<feature type="region of interest" description="Disordered" evidence="8">
    <location>
        <begin position="1"/>
        <end position="34"/>
    </location>
</feature>
<dbReference type="PANTHER" id="PTHR40626:SF11">
    <property type="entry name" value="ZINC FINGER PROTEIN YPR022C"/>
    <property type="match status" value="1"/>
</dbReference>
<evidence type="ECO:0000256" key="4">
    <source>
        <dbReference type="ARBA" id="ARBA00022771"/>
    </source>
</evidence>
<dbReference type="InterPro" id="IPR036236">
    <property type="entry name" value="Znf_C2H2_sf"/>
</dbReference>
<feature type="compositionally biased region" description="Polar residues" evidence="8">
    <location>
        <begin position="8"/>
        <end position="27"/>
    </location>
</feature>
<feature type="region of interest" description="Disordered" evidence="8">
    <location>
        <begin position="108"/>
        <end position="196"/>
    </location>
</feature>
<comment type="subcellular location">
    <subcellularLocation>
        <location evidence="1">Nucleus</location>
    </subcellularLocation>
</comment>
<evidence type="ECO:0000256" key="3">
    <source>
        <dbReference type="ARBA" id="ARBA00022737"/>
    </source>
</evidence>
<dbReference type="EMBL" id="OZ004253">
    <property type="protein sequence ID" value="CAK7892705.1"/>
    <property type="molecule type" value="Genomic_DNA"/>
</dbReference>
<evidence type="ECO:0000256" key="1">
    <source>
        <dbReference type="ARBA" id="ARBA00004123"/>
    </source>
</evidence>
<evidence type="ECO:0000256" key="7">
    <source>
        <dbReference type="PROSITE-ProRule" id="PRU00042"/>
    </source>
</evidence>
<dbReference type="PANTHER" id="PTHR40626">
    <property type="entry name" value="MIP31509P"/>
    <property type="match status" value="1"/>
</dbReference>
<accession>A0ABP0E5V3</accession>
<evidence type="ECO:0000259" key="9">
    <source>
        <dbReference type="PROSITE" id="PS50157"/>
    </source>
</evidence>
<evidence type="ECO:0000313" key="10">
    <source>
        <dbReference type="EMBL" id="CAK7892705.1"/>
    </source>
</evidence>
<name>A0ABP0E5V3_9ASCO</name>
<dbReference type="CDD" id="cd12148">
    <property type="entry name" value="fungal_TF_MHR"/>
    <property type="match status" value="1"/>
</dbReference>
<feature type="region of interest" description="Disordered" evidence="8">
    <location>
        <begin position="678"/>
        <end position="712"/>
    </location>
</feature>
<keyword evidence="6" id="KW-0539">Nucleus</keyword>
<feature type="compositionally biased region" description="Low complexity" evidence="8">
    <location>
        <begin position="457"/>
        <end position="470"/>
    </location>
</feature>
<evidence type="ECO:0000313" key="11">
    <source>
        <dbReference type="Proteomes" id="UP001497600"/>
    </source>
</evidence>
<dbReference type="SUPFAM" id="SSF57667">
    <property type="entry name" value="beta-beta-alpha zinc fingers"/>
    <property type="match status" value="1"/>
</dbReference>
<evidence type="ECO:0000256" key="6">
    <source>
        <dbReference type="ARBA" id="ARBA00023242"/>
    </source>
</evidence>
<dbReference type="PROSITE" id="PS50157">
    <property type="entry name" value="ZINC_FINGER_C2H2_2"/>
    <property type="match status" value="1"/>
</dbReference>
<evidence type="ECO:0000256" key="5">
    <source>
        <dbReference type="ARBA" id="ARBA00022833"/>
    </source>
</evidence>
<feature type="region of interest" description="Disordered" evidence="8">
    <location>
        <begin position="457"/>
        <end position="481"/>
    </location>
</feature>
<protein>
    <recommendedName>
        <fullName evidence="9">C2H2-type domain-containing protein</fullName>
    </recommendedName>
</protein>
<dbReference type="SMART" id="SM00355">
    <property type="entry name" value="ZnF_C2H2"/>
    <property type="match status" value="2"/>
</dbReference>
<keyword evidence="3" id="KW-0677">Repeat</keyword>
<gene>
    <name evidence="10" type="ORF">CAAN4_A04104</name>
</gene>